<dbReference type="GO" id="GO:0000105">
    <property type="term" value="P:L-histidine biosynthetic process"/>
    <property type="evidence" value="ECO:0007669"/>
    <property type="project" value="UniProtKB-KW"/>
</dbReference>
<comment type="function">
    <text evidence="12">Catalyzes the oxidation of 5,10-methylenetetrahydrofolate to 5,10-methenyltetrahydrofolate and then the hydrolysis of 5,10-methenyltetrahydrofolate to 10-formyltetrahydrofolate.</text>
</comment>
<dbReference type="FunFam" id="3.40.50.720:FF:000094">
    <property type="entry name" value="Bifunctional protein FolD"/>
    <property type="match status" value="1"/>
</dbReference>
<evidence type="ECO:0000256" key="6">
    <source>
        <dbReference type="ARBA" id="ARBA00022801"/>
    </source>
</evidence>
<dbReference type="SUPFAM" id="SSF53223">
    <property type="entry name" value="Aminoacid dehydrogenase-like, N-terminal domain"/>
    <property type="match status" value="1"/>
</dbReference>
<dbReference type="RefSeq" id="WP_145302383.1">
    <property type="nucleotide sequence ID" value="NZ_CP036319.1"/>
</dbReference>
<dbReference type="OrthoDB" id="9803580at2"/>
<dbReference type="GO" id="GO:0004488">
    <property type="term" value="F:methylenetetrahydrofolate dehydrogenase (NADP+) activity"/>
    <property type="evidence" value="ECO:0007669"/>
    <property type="project" value="UniProtKB-UniRule"/>
</dbReference>
<keyword evidence="10 12" id="KW-0486">Methionine biosynthesis</keyword>
<dbReference type="PANTHER" id="PTHR48099:SF5">
    <property type="entry name" value="C-1-TETRAHYDROFOLATE SYNTHASE, CYTOPLASMIC"/>
    <property type="match status" value="1"/>
</dbReference>
<dbReference type="PANTHER" id="PTHR48099">
    <property type="entry name" value="C-1-TETRAHYDROFOLATE SYNTHASE, CYTOPLASMIC-RELATED"/>
    <property type="match status" value="1"/>
</dbReference>
<comment type="catalytic activity">
    <reaction evidence="12">
        <text>(6R)-5,10-methenyltetrahydrofolate + H2O = (6R)-10-formyltetrahydrofolate + H(+)</text>
        <dbReference type="Rhea" id="RHEA:23700"/>
        <dbReference type="ChEBI" id="CHEBI:15377"/>
        <dbReference type="ChEBI" id="CHEBI:15378"/>
        <dbReference type="ChEBI" id="CHEBI:57455"/>
        <dbReference type="ChEBI" id="CHEBI:195366"/>
        <dbReference type="EC" id="3.5.4.9"/>
    </reaction>
</comment>
<dbReference type="GO" id="GO:0035999">
    <property type="term" value="P:tetrahydrofolate interconversion"/>
    <property type="evidence" value="ECO:0007669"/>
    <property type="project" value="UniProtKB-UniRule"/>
</dbReference>
<keyword evidence="3 12" id="KW-0554">One-carbon metabolism</keyword>
<comment type="subunit">
    <text evidence="2 12">Homodimer.</text>
</comment>
<keyword evidence="4 12" id="KW-0028">Amino-acid biosynthesis</keyword>
<dbReference type="InterPro" id="IPR036291">
    <property type="entry name" value="NAD(P)-bd_dom_sf"/>
</dbReference>
<comment type="pathway">
    <text evidence="1 12">One-carbon metabolism; tetrahydrofolate interconversion.</text>
</comment>
<dbReference type="CDD" id="cd01080">
    <property type="entry name" value="NAD_bind_m-THF_DH_Cyclohyd"/>
    <property type="match status" value="1"/>
</dbReference>
<dbReference type="EMBL" id="SJPL01000001">
    <property type="protein sequence ID" value="TWT70703.1"/>
    <property type="molecule type" value="Genomic_DNA"/>
</dbReference>
<keyword evidence="11 12" id="KW-0511">Multifunctional enzyme</keyword>
<dbReference type="Proteomes" id="UP000317238">
    <property type="component" value="Unassembled WGS sequence"/>
</dbReference>
<feature type="domain" description="Tetrahydrofolate dehydrogenase/cyclohydrolase NAD(P)-binding" evidence="14">
    <location>
        <begin position="146"/>
        <end position="301"/>
    </location>
</feature>
<dbReference type="GO" id="GO:0004477">
    <property type="term" value="F:methenyltetrahydrofolate cyclohydrolase activity"/>
    <property type="evidence" value="ECO:0007669"/>
    <property type="project" value="UniProtKB-UniRule"/>
</dbReference>
<comment type="caution">
    <text evidence="12">Lacks conserved residue(s) required for the propagation of feature annotation.</text>
</comment>
<evidence type="ECO:0000256" key="2">
    <source>
        <dbReference type="ARBA" id="ARBA00011738"/>
    </source>
</evidence>
<feature type="binding site" evidence="12">
    <location>
        <position position="254"/>
    </location>
    <ligand>
        <name>NADP(+)</name>
        <dbReference type="ChEBI" id="CHEBI:58349"/>
    </ligand>
</feature>
<evidence type="ECO:0000256" key="5">
    <source>
        <dbReference type="ARBA" id="ARBA00022755"/>
    </source>
</evidence>
<keyword evidence="9 12" id="KW-0368">Histidine biosynthesis</keyword>
<evidence type="ECO:0000256" key="8">
    <source>
        <dbReference type="ARBA" id="ARBA00023002"/>
    </source>
</evidence>
<keyword evidence="6 12" id="KW-0378">Hydrolase</keyword>
<keyword evidence="8 12" id="KW-0560">Oxidoreductase</keyword>
<keyword evidence="5 12" id="KW-0658">Purine biosynthesis</keyword>
<evidence type="ECO:0000313" key="16">
    <source>
        <dbReference type="Proteomes" id="UP000317238"/>
    </source>
</evidence>
<dbReference type="PRINTS" id="PR00085">
    <property type="entry name" value="THFDHDRGNASE"/>
</dbReference>
<evidence type="ECO:0000256" key="1">
    <source>
        <dbReference type="ARBA" id="ARBA00004777"/>
    </source>
</evidence>
<dbReference type="InterPro" id="IPR046346">
    <property type="entry name" value="Aminoacid_DH-like_N_sf"/>
</dbReference>
<dbReference type="EC" id="1.5.1.5" evidence="12"/>
<evidence type="ECO:0000256" key="10">
    <source>
        <dbReference type="ARBA" id="ARBA00023167"/>
    </source>
</evidence>
<dbReference type="HAMAP" id="MF_01576">
    <property type="entry name" value="THF_DHG_CYH"/>
    <property type="match status" value="1"/>
</dbReference>
<dbReference type="SUPFAM" id="SSF51735">
    <property type="entry name" value="NAD(P)-binding Rossmann-fold domains"/>
    <property type="match status" value="1"/>
</dbReference>
<dbReference type="GO" id="GO:0005829">
    <property type="term" value="C:cytosol"/>
    <property type="evidence" value="ECO:0007669"/>
    <property type="project" value="TreeGrafter"/>
</dbReference>
<gene>
    <name evidence="12 15" type="primary">folD</name>
    <name evidence="15" type="ORF">Pan14r_30100</name>
</gene>
<dbReference type="AlphaFoldDB" id="A0A5C5Y7F1"/>
<dbReference type="UniPathway" id="UPA00193"/>
<evidence type="ECO:0000256" key="11">
    <source>
        <dbReference type="ARBA" id="ARBA00023268"/>
    </source>
</evidence>
<sequence>MTATLLNGKQIAQEIRAEIAEQVRRRVQAGKSQPKLCAILVGDDPASQVYVRNKERACEKAGIAGTVDRLPATTTGTELLARIEQLNHDPTVHGILVQLPLPKSESSADPLDERRVLDAVSPLKDVDAFSPVNVGLLMQGRPRFLPCTPHGVVQLLHRCDRGVAGKHVVVIGRSDIVGKPIASMLSQRTNMANQGDAEGGRDVANATVTIAHSRTENLADLVRQADCVIAAVGIPKLVTADMIRPGATVVDVGINRVDDKLVGDVDFEGVKEVAGAITPVPGGVGPLTIAMLLHNTVKAAELADG</sequence>
<comment type="caution">
    <text evidence="15">The sequence shown here is derived from an EMBL/GenBank/DDBJ whole genome shotgun (WGS) entry which is preliminary data.</text>
</comment>
<evidence type="ECO:0000256" key="3">
    <source>
        <dbReference type="ARBA" id="ARBA00022563"/>
    </source>
</evidence>
<protein>
    <recommendedName>
        <fullName evidence="12">Bifunctional protein FolD</fullName>
    </recommendedName>
    <domain>
        <recommendedName>
            <fullName evidence="12">Methylenetetrahydrofolate dehydrogenase</fullName>
            <ecNumber evidence="12">1.5.1.5</ecNumber>
        </recommendedName>
    </domain>
    <domain>
        <recommendedName>
            <fullName evidence="12">Methenyltetrahydrofolate cyclohydrolase</fullName>
            <ecNumber evidence="12">3.5.4.9</ecNumber>
        </recommendedName>
    </domain>
</protein>
<accession>A0A5C5Y7F1</accession>
<evidence type="ECO:0000256" key="4">
    <source>
        <dbReference type="ARBA" id="ARBA00022605"/>
    </source>
</evidence>
<keyword evidence="7 12" id="KW-0521">NADP</keyword>
<name>A0A5C5Y7F1_9PLAN</name>
<evidence type="ECO:0000259" key="13">
    <source>
        <dbReference type="Pfam" id="PF00763"/>
    </source>
</evidence>
<comment type="catalytic activity">
    <reaction evidence="12">
        <text>(6R)-5,10-methylene-5,6,7,8-tetrahydrofolate + NADP(+) = (6R)-5,10-methenyltetrahydrofolate + NADPH</text>
        <dbReference type="Rhea" id="RHEA:22812"/>
        <dbReference type="ChEBI" id="CHEBI:15636"/>
        <dbReference type="ChEBI" id="CHEBI:57455"/>
        <dbReference type="ChEBI" id="CHEBI:57783"/>
        <dbReference type="ChEBI" id="CHEBI:58349"/>
        <dbReference type="EC" id="1.5.1.5"/>
    </reaction>
</comment>
<feature type="domain" description="Tetrahydrofolate dehydrogenase/cyclohydrolase catalytic" evidence="13">
    <location>
        <begin position="6"/>
        <end position="127"/>
    </location>
</feature>
<evidence type="ECO:0000256" key="7">
    <source>
        <dbReference type="ARBA" id="ARBA00022857"/>
    </source>
</evidence>
<evidence type="ECO:0000259" key="14">
    <source>
        <dbReference type="Pfam" id="PF02882"/>
    </source>
</evidence>
<dbReference type="InterPro" id="IPR020631">
    <property type="entry name" value="THF_DH/CycHdrlase_NAD-bd_dom"/>
</dbReference>
<dbReference type="FunFam" id="3.40.50.10860:FF:000005">
    <property type="entry name" value="C-1-tetrahydrofolate synthase, cytoplasmic, putative"/>
    <property type="match status" value="1"/>
</dbReference>
<dbReference type="InterPro" id="IPR000672">
    <property type="entry name" value="THF_DH/CycHdrlase"/>
</dbReference>
<dbReference type="GO" id="GO:0009086">
    <property type="term" value="P:methionine biosynthetic process"/>
    <property type="evidence" value="ECO:0007669"/>
    <property type="project" value="UniProtKB-KW"/>
</dbReference>
<evidence type="ECO:0000256" key="12">
    <source>
        <dbReference type="HAMAP-Rule" id="MF_01576"/>
    </source>
</evidence>
<dbReference type="EC" id="3.5.4.9" evidence="12"/>
<proteinExistence type="inferred from homology"/>
<keyword evidence="16" id="KW-1185">Reference proteome</keyword>
<evidence type="ECO:0000256" key="9">
    <source>
        <dbReference type="ARBA" id="ARBA00023102"/>
    </source>
</evidence>
<feature type="binding site" evidence="12">
    <location>
        <begin position="172"/>
        <end position="174"/>
    </location>
    <ligand>
        <name>NADP(+)</name>
        <dbReference type="ChEBI" id="CHEBI:58349"/>
    </ligand>
</feature>
<dbReference type="Pfam" id="PF02882">
    <property type="entry name" value="THF_DHG_CYH_C"/>
    <property type="match status" value="1"/>
</dbReference>
<dbReference type="Pfam" id="PF00763">
    <property type="entry name" value="THF_DHG_CYH"/>
    <property type="match status" value="1"/>
</dbReference>
<organism evidence="15 16">
    <name type="scientific">Crateriforma conspicua</name>
    <dbReference type="NCBI Taxonomy" id="2527996"/>
    <lineage>
        <taxon>Bacteria</taxon>
        <taxon>Pseudomonadati</taxon>
        <taxon>Planctomycetota</taxon>
        <taxon>Planctomycetia</taxon>
        <taxon>Planctomycetales</taxon>
        <taxon>Planctomycetaceae</taxon>
        <taxon>Crateriforma</taxon>
    </lineage>
</organism>
<dbReference type="InterPro" id="IPR020630">
    <property type="entry name" value="THF_DH/CycHdrlase_cat_dom"/>
</dbReference>
<dbReference type="GO" id="GO:0006164">
    <property type="term" value="P:purine nucleotide biosynthetic process"/>
    <property type="evidence" value="ECO:0007669"/>
    <property type="project" value="UniProtKB-KW"/>
</dbReference>
<comment type="similarity">
    <text evidence="12">Belongs to the tetrahydrofolate dehydrogenase/cyclohydrolase family.</text>
</comment>
<reference evidence="15 16" key="1">
    <citation type="submission" date="2019-02" db="EMBL/GenBank/DDBJ databases">
        <title>Deep-cultivation of Planctomycetes and their phenomic and genomic characterization uncovers novel biology.</title>
        <authorList>
            <person name="Wiegand S."/>
            <person name="Jogler M."/>
            <person name="Boedeker C."/>
            <person name="Pinto D."/>
            <person name="Vollmers J."/>
            <person name="Rivas-Marin E."/>
            <person name="Kohn T."/>
            <person name="Peeters S.H."/>
            <person name="Heuer A."/>
            <person name="Rast P."/>
            <person name="Oberbeckmann S."/>
            <person name="Bunk B."/>
            <person name="Jeske O."/>
            <person name="Meyerdierks A."/>
            <person name="Storesund J.E."/>
            <person name="Kallscheuer N."/>
            <person name="Luecker S."/>
            <person name="Lage O.M."/>
            <person name="Pohl T."/>
            <person name="Merkel B.J."/>
            <person name="Hornburger P."/>
            <person name="Mueller R.-W."/>
            <person name="Bruemmer F."/>
            <person name="Labrenz M."/>
            <person name="Spormann A.M."/>
            <person name="Op Den Camp H."/>
            <person name="Overmann J."/>
            <person name="Amann R."/>
            <person name="Jetten M.S.M."/>
            <person name="Mascher T."/>
            <person name="Medema M.H."/>
            <person name="Devos D.P."/>
            <person name="Kaster A.-K."/>
            <person name="Ovreas L."/>
            <person name="Rohde M."/>
            <person name="Galperin M.Y."/>
            <person name="Jogler C."/>
        </authorList>
    </citation>
    <scope>NUCLEOTIDE SEQUENCE [LARGE SCALE GENOMIC DNA]</scope>
    <source>
        <strain evidence="15 16">Pan14r</strain>
    </source>
</reference>
<evidence type="ECO:0000313" key="15">
    <source>
        <dbReference type="EMBL" id="TWT70703.1"/>
    </source>
</evidence>
<dbReference type="Gene3D" id="3.40.50.10860">
    <property type="entry name" value="Leucine Dehydrogenase, chain A, domain 1"/>
    <property type="match status" value="1"/>
</dbReference>
<dbReference type="Gene3D" id="3.40.50.720">
    <property type="entry name" value="NAD(P)-binding Rossmann-like Domain"/>
    <property type="match status" value="1"/>
</dbReference>